<dbReference type="Proteomes" id="UP001175271">
    <property type="component" value="Unassembled WGS sequence"/>
</dbReference>
<dbReference type="AlphaFoldDB" id="A0AA39HLU5"/>
<protein>
    <submittedName>
        <fullName evidence="2">Uncharacterized protein</fullName>
    </submittedName>
</protein>
<proteinExistence type="predicted"/>
<evidence type="ECO:0000313" key="3">
    <source>
        <dbReference type="Proteomes" id="UP001175271"/>
    </source>
</evidence>
<dbReference type="EMBL" id="JAUCMV010000003">
    <property type="protein sequence ID" value="KAK0408263.1"/>
    <property type="molecule type" value="Genomic_DNA"/>
</dbReference>
<keyword evidence="1" id="KW-0732">Signal</keyword>
<evidence type="ECO:0000256" key="1">
    <source>
        <dbReference type="SAM" id="SignalP"/>
    </source>
</evidence>
<accession>A0AA39HLU5</accession>
<feature type="signal peptide" evidence="1">
    <location>
        <begin position="1"/>
        <end position="18"/>
    </location>
</feature>
<reference evidence="2" key="1">
    <citation type="submission" date="2023-06" db="EMBL/GenBank/DDBJ databases">
        <title>Genomic analysis of the entomopathogenic nematode Steinernema hermaphroditum.</title>
        <authorList>
            <person name="Schwarz E.M."/>
            <person name="Heppert J.K."/>
            <person name="Baniya A."/>
            <person name="Schwartz H.T."/>
            <person name="Tan C.-H."/>
            <person name="Antoshechkin I."/>
            <person name="Sternberg P.W."/>
            <person name="Goodrich-Blair H."/>
            <person name="Dillman A.R."/>
        </authorList>
    </citation>
    <scope>NUCLEOTIDE SEQUENCE</scope>
    <source>
        <strain evidence="2">PS9179</strain>
        <tissue evidence="2">Whole animal</tissue>
    </source>
</reference>
<name>A0AA39HLU5_9BILA</name>
<sequence>MKTLFVVLLILGFVFVNSAPVVEKVDSGPKNMLLRFDPENRDSETFDTLPDQENNESVTKMDFFTVIVPFG</sequence>
<organism evidence="2 3">
    <name type="scientific">Steinernema hermaphroditum</name>
    <dbReference type="NCBI Taxonomy" id="289476"/>
    <lineage>
        <taxon>Eukaryota</taxon>
        <taxon>Metazoa</taxon>
        <taxon>Ecdysozoa</taxon>
        <taxon>Nematoda</taxon>
        <taxon>Chromadorea</taxon>
        <taxon>Rhabditida</taxon>
        <taxon>Tylenchina</taxon>
        <taxon>Panagrolaimomorpha</taxon>
        <taxon>Strongyloidoidea</taxon>
        <taxon>Steinernematidae</taxon>
        <taxon>Steinernema</taxon>
    </lineage>
</organism>
<evidence type="ECO:0000313" key="2">
    <source>
        <dbReference type="EMBL" id="KAK0408263.1"/>
    </source>
</evidence>
<comment type="caution">
    <text evidence="2">The sequence shown here is derived from an EMBL/GenBank/DDBJ whole genome shotgun (WGS) entry which is preliminary data.</text>
</comment>
<feature type="chain" id="PRO_5041301513" evidence="1">
    <location>
        <begin position="19"/>
        <end position="71"/>
    </location>
</feature>
<keyword evidence="3" id="KW-1185">Reference proteome</keyword>
<gene>
    <name evidence="2" type="ORF">QR680_003861</name>
</gene>